<feature type="transmembrane region" description="Helical" evidence="2">
    <location>
        <begin position="83"/>
        <end position="101"/>
    </location>
</feature>
<feature type="transmembrane region" description="Helical" evidence="2">
    <location>
        <begin position="15"/>
        <end position="37"/>
    </location>
</feature>
<evidence type="ECO:0000256" key="1">
    <source>
        <dbReference type="SAM" id="MobiDB-lite"/>
    </source>
</evidence>
<keyword evidence="2" id="KW-1133">Transmembrane helix</keyword>
<name>A0A846ZLH2_9GAMM</name>
<reference evidence="3 4" key="1">
    <citation type="journal article" date="2017" name="Int. J. Syst. Evol. Microbiol.">
        <title>Oleiagrimonas citrea sp. nov., a marine bacterium isolated from tidal flat sediment and emended description of the genus Oleiagrimonas Fang et al. 2015 and Oleiagrimonas soli.</title>
        <authorList>
            <person name="Yang S.H."/>
            <person name="Seo H.S."/>
            <person name="Seong C.N."/>
            <person name="Kwon K.K."/>
        </authorList>
    </citation>
    <scope>NUCLEOTIDE SEQUENCE [LARGE SCALE GENOMIC DNA]</scope>
    <source>
        <strain evidence="3 4">MEBiC09124</strain>
    </source>
</reference>
<feature type="transmembrane region" description="Helical" evidence="2">
    <location>
        <begin position="44"/>
        <end position="63"/>
    </location>
</feature>
<comment type="caution">
    <text evidence="3">The sequence shown here is derived from an EMBL/GenBank/DDBJ whole genome shotgun (WGS) entry which is preliminary data.</text>
</comment>
<keyword evidence="2" id="KW-0472">Membrane</keyword>
<keyword evidence="4" id="KW-1185">Reference proteome</keyword>
<dbReference type="AlphaFoldDB" id="A0A846ZLH2"/>
<gene>
    <name evidence="3" type="ORF">HF690_05480</name>
</gene>
<sequence>MLFNMLGAVHVSHQAVVALIFQLAFSIYLGLVIYGVIRRPRWGHGLCISFSLLLVLAATLAAFDLRADYQYMIFPISRMQWKIAHAQIVIASVLYAYLIAIGSRQFRHYFSPPPIADDAETYEEEAPHNANAPAHDTPARAAVKAPPQPAPPPKPAPVSEQPDAVEMRLDFD</sequence>
<dbReference type="EMBL" id="JAAZQD010000002">
    <property type="protein sequence ID" value="NKZ38408.1"/>
    <property type="molecule type" value="Genomic_DNA"/>
</dbReference>
<protein>
    <submittedName>
        <fullName evidence="3">Uncharacterized protein</fullName>
    </submittedName>
</protein>
<feature type="compositionally biased region" description="Low complexity" evidence="1">
    <location>
        <begin position="128"/>
        <end position="145"/>
    </location>
</feature>
<organism evidence="3 4">
    <name type="scientific">Oleiagrimonas citrea</name>
    <dbReference type="NCBI Taxonomy" id="1665687"/>
    <lineage>
        <taxon>Bacteria</taxon>
        <taxon>Pseudomonadati</taxon>
        <taxon>Pseudomonadota</taxon>
        <taxon>Gammaproteobacteria</taxon>
        <taxon>Lysobacterales</taxon>
        <taxon>Rhodanobacteraceae</taxon>
        <taxon>Oleiagrimonas</taxon>
    </lineage>
</organism>
<proteinExistence type="predicted"/>
<evidence type="ECO:0000313" key="4">
    <source>
        <dbReference type="Proteomes" id="UP000541636"/>
    </source>
</evidence>
<dbReference type="RefSeq" id="WP_146742276.1">
    <property type="nucleotide sequence ID" value="NZ_JAAZQD010000002.1"/>
</dbReference>
<keyword evidence="2" id="KW-0812">Transmembrane</keyword>
<accession>A0A846ZLH2</accession>
<evidence type="ECO:0000313" key="3">
    <source>
        <dbReference type="EMBL" id="NKZ38408.1"/>
    </source>
</evidence>
<dbReference type="Proteomes" id="UP000541636">
    <property type="component" value="Unassembled WGS sequence"/>
</dbReference>
<feature type="region of interest" description="Disordered" evidence="1">
    <location>
        <begin position="120"/>
        <end position="172"/>
    </location>
</feature>
<evidence type="ECO:0000256" key="2">
    <source>
        <dbReference type="SAM" id="Phobius"/>
    </source>
</evidence>
<feature type="compositionally biased region" description="Pro residues" evidence="1">
    <location>
        <begin position="146"/>
        <end position="156"/>
    </location>
</feature>